<dbReference type="GO" id="GO:0006351">
    <property type="term" value="P:DNA-templated transcription"/>
    <property type="evidence" value="ECO:0007669"/>
    <property type="project" value="TreeGrafter"/>
</dbReference>
<keyword evidence="2" id="KW-1277">Toxin-antitoxin system</keyword>
<evidence type="ECO:0000256" key="1">
    <source>
        <dbReference type="ARBA" id="ARBA00010562"/>
    </source>
</evidence>
<dbReference type="AlphaFoldDB" id="A0A1F6WNB3"/>
<accession>A0A1F6WNB3</accession>
<dbReference type="Pfam" id="PF04221">
    <property type="entry name" value="RelB"/>
    <property type="match status" value="1"/>
</dbReference>
<evidence type="ECO:0000256" key="2">
    <source>
        <dbReference type="ARBA" id="ARBA00022649"/>
    </source>
</evidence>
<reference evidence="3 4" key="1">
    <citation type="journal article" date="2016" name="Nat. Commun.">
        <title>Thousands of microbial genomes shed light on interconnected biogeochemical processes in an aquifer system.</title>
        <authorList>
            <person name="Anantharaman K."/>
            <person name="Brown C.T."/>
            <person name="Hug L.A."/>
            <person name="Sharon I."/>
            <person name="Castelle C.J."/>
            <person name="Probst A.J."/>
            <person name="Thomas B.C."/>
            <person name="Singh A."/>
            <person name="Wilkins M.J."/>
            <person name="Karaoz U."/>
            <person name="Brodie E.L."/>
            <person name="Williams K.H."/>
            <person name="Hubbard S.S."/>
            <person name="Banfield J.F."/>
        </authorList>
    </citation>
    <scope>NUCLEOTIDE SEQUENCE [LARGE SCALE GENOMIC DNA]</scope>
</reference>
<dbReference type="GO" id="GO:0006355">
    <property type="term" value="P:regulation of DNA-templated transcription"/>
    <property type="evidence" value="ECO:0007669"/>
    <property type="project" value="InterPro"/>
</dbReference>
<dbReference type="EMBL" id="MFUQ01000020">
    <property type="protein sequence ID" value="OGI83306.1"/>
    <property type="molecule type" value="Genomic_DNA"/>
</dbReference>
<evidence type="ECO:0000313" key="3">
    <source>
        <dbReference type="EMBL" id="OGI83306.1"/>
    </source>
</evidence>
<dbReference type="STRING" id="1801766.A2997_02320"/>
<evidence type="ECO:0008006" key="5">
    <source>
        <dbReference type="Google" id="ProtNLM"/>
    </source>
</evidence>
<comment type="similarity">
    <text evidence="1">Belongs to the RelB/DinJ antitoxin family.</text>
</comment>
<name>A0A1F6WNB3_9BACT</name>
<comment type="caution">
    <text evidence="3">The sequence shown here is derived from an EMBL/GenBank/DDBJ whole genome shotgun (WGS) entry which is preliminary data.</text>
</comment>
<dbReference type="NCBIfam" id="TIGR02384">
    <property type="entry name" value="RelB_DinJ"/>
    <property type="match status" value="1"/>
</dbReference>
<dbReference type="PANTHER" id="PTHR38781">
    <property type="entry name" value="ANTITOXIN DINJ-RELATED"/>
    <property type="match status" value="1"/>
</dbReference>
<gene>
    <name evidence="3" type="ORF">A2997_02320</name>
</gene>
<dbReference type="InterPro" id="IPR007337">
    <property type="entry name" value="RelB/DinJ"/>
</dbReference>
<dbReference type="Proteomes" id="UP000179448">
    <property type="component" value="Unassembled WGS sequence"/>
</dbReference>
<evidence type="ECO:0000313" key="4">
    <source>
        <dbReference type="Proteomes" id="UP000179448"/>
    </source>
</evidence>
<sequence length="85" mass="9559">MTTVNVRIDEKTKARATKVLSHIGLDMSSAVKVFLSQVIIEGGLPFKPKRSSKEIRAQWDKDIEEAVKTRNIFTSVDDILNDQTV</sequence>
<proteinExistence type="inferred from homology"/>
<protein>
    <recommendedName>
        <fullName evidence="5">Damage-inducible protein</fullName>
    </recommendedName>
</protein>
<dbReference type="Gene3D" id="1.10.1220.10">
    <property type="entry name" value="Met repressor-like"/>
    <property type="match status" value="1"/>
</dbReference>
<organism evidence="3 4">
    <name type="scientific">Candidatus Nomurabacteria bacterium RIFCSPLOWO2_01_FULL_36_10b</name>
    <dbReference type="NCBI Taxonomy" id="1801766"/>
    <lineage>
        <taxon>Bacteria</taxon>
        <taxon>Candidatus Nomuraibacteriota</taxon>
    </lineage>
</organism>
<dbReference type="PANTHER" id="PTHR38781:SF1">
    <property type="entry name" value="ANTITOXIN DINJ-RELATED"/>
    <property type="match status" value="1"/>
</dbReference>
<dbReference type="InterPro" id="IPR013321">
    <property type="entry name" value="Arc_rbn_hlx_hlx"/>
</dbReference>